<name>A9V2I8_MONBE</name>
<dbReference type="Proteomes" id="UP000001357">
    <property type="component" value="Unassembled WGS sequence"/>
</dbReference>
<sequence>MTSQFLDYEPVSPNFLFQTQQDHSQRAWTTESSLPRPDTQYQSQCQTQSQSQSQTQTQNLTSTNNDSCGASSQRSTQRPTPPFEAAPGPRPWTSAASSTCNLPQPLVPADLVLIQRPSKSSQLSPIFRPKPKTAKHSDGLDQKVALDASVHLQLMQQRRHSERQEQQARESLQLSQQSLVSVTQEVAALADKLTTAADHNSSLLDLLNRLNSKLDEQNTAVVQGMARLQASTELLHKNLREEMNDLSIALVREMRHSMVRPSQQAAMPPPVVAPSR</sequence>
<dbReference type="GeneID" id="5892205"/>
<protein>
    <submittedName>
        <fullName evidence="2">Uncharacterized protein</fullName>
    </submittedName>
</protein>
<feature type="compositionally biased region" description="Polar residues" evidence="1">
    <location>
        <begin position="15"/>
        <end position="33"/>
    </location>
</feature>
<gene>
    <name evidence="2" type="ORF">MONBRDRAFT_26493</name>
</gene>
<accession>A9V2I8</accession>
<proteinExistence type="predicted"/>
<evidence type="ECO:0000256" key="1">
    <source>
        <dbReference type="SAM" id="MobiDB-lite"/>
    </source>
</evidence>
<organism evidence="2 3">
    <name type="scientific">Monosiga brevicollis</name>
    <name type="common">Choanoflagellate</name>
    <dbReference type="NCBI Taxonomy" id="81824"/>
    <lineage>
        <taxon>Eukaryota</taxon>
        <taxon>Choanoflagellata</taxon>
        <taxon>Craspedida</taxon>
        <taxon>Salpingoecidae</taxon>
        <taxon>Monosiga</taxon>
    </lineage>
</organism>
<feature type="compositionally biased region" description="Polar residues" evidence="1">
    <location>
        <begin position="68"/>
        <end position="78"/>
    </location>
</feature>
<feature type="region of interest" description="Disordered" evidence="1">
    <location>
        <begin position="120"/>
        <end position="139"/>
    </location>
</feature>
<dbReference type="AlphaFoldDB" id="A9V2I8"/>
<dbReference type="KEGG" id="mbr:MONBRDRAFT_26493"/>
<evidence type="ECO:0000313" key="2">
    <source>
        <dbReference type="EMBL" id="EDQ88264.1"/>
    </source>
</evidence>
<dbReference type="EMBL" id="CH991555">
    <property type="protein sequence ID" value="EDQ88264.1"/>
    <property type="molecule type" value="Genomic_DNA"/>
</dbReference>
<dbReference type="InParanoid" id="A9V2I8"/>
<reference evidence="2 3" key="1">
    <citation type="journal article" date="2008" name="Nature">
        <title>The genome of the choanoflagellate Monosiga brevicollis and the origin of metazoans.</title>
        <authorList>
            <consortium name="JGI Sequencing"/>
            <person name="King N."/>
            <person name="Westbrook M.J."/>
            <person name="Young S.L."/>
            <person name="Kuo A."/>
            <person name="Abedin M."/>
            <person name="Chapman J."/>
            <person name="Fairclough S."/>
            <person name="Hellsten U."/>
            <person name="Isogai Y."/>
            <person name="Letunic I."/>
            <person name="Marr M."/>
            <person name="Pincus D."/>
            <person name="Putnam N."/>
            <person name="Rokas A."/>
            <person name="Wright K.J."/>
            <person name="Zuzow R."/>
            <person name="Dirks W."/>
            <person name="Good M."/>
            <person name="Goodstein D."/>
            <person name="Lemons D."/>
            <person name="Li W."/>
            <person name="Lyons J.B."/>
            <person name="Morris A."/>
            <person name="Nichols S."/>
            <person name="Richter D.J."/>
            <person name="Salamov A."/>
            <person name="Bork P."/>
            <person name="Lim W.A."/>
            <person name="Manning G."/>
            <person name="Miller W.T."/>
            <person name="McGinnis W."/>
            <person name="Shapiro H."/>
            <person name="Tjian R."/>
            <person name="Grigoriev I.V."/>
            <person name="Rokhsar D."/>
        </authorList>
    </citation>
    <scope>NUCLEOTIDE SEQUENCE [LARGE SCALE GENOMIC DNA]</scope>
    <source>
        <strain evidence="3">MX1 / ATCC 50154</strain>
    </source>
</reference>
<evidence type="ECO:0000313" key="3">
    <source>
        <dbReference type="Proteomes" id="UP000001357"/>
    </source>
</evidence>
<dbReference type="RefSeq" id="XP_001746857.1">
    <property type="nucleotide sequence ID" value="XM_001746805.1"/>
</dbReference>
<feature type="region of interest" description="Disordered" evidence="1">
    <location>
        <begin position="1"/>
        <end position="99"/>
    </location>
</feature>
<feature type="compositionally biased region" description="Pro residues" evidence="1">
    <location>
        <begin position="79"/>
        <end position="90"/>
    </location>
</feature>
<keyword evidence="3" id="KW-1185">Reference proteome</keyword>
<feature type="compositionally biased region" description="Low complexity" evidence="1">
    <location>
        <begin position="39"/>
        <end position="67"/>
    </location>
</feature>